<keyword evidence="4 8" id="KW-0406">Ion transport</keyword>
<protein>
    <recommendedName>
        <fullName evidence="8">ATP synthase subunit delta</fullName>
    </recommendedName>
    <alternativeName>
        <fullName evidence="8">ATP synthase F(1) sector subunit delta</fullName>
    </alternativeName>
    <alternativeName>
        <fullName evidence="8">F-type ATPase subunit delta</fullName>
        <shortName evidence="8">F-ATPase subunit delta</shortName>
    </alternativeName>
</protein>
<keyword evidence="5 8" id="KW-0472">Membrane</keyword>
<gene>
    <name evidence="8 9" type="primary">atpH</name>
    <name evidence="8" type="synonym">atpD</name>
    <name evidence="9" type="ORF">NEA10_08660</name>
</gene>
<keyword evidence="8" id="KW-0793">Thylakoid</keyword>
<dbReference type="InterPro" id="IPR026015">
    <property type="entry name" value="ATP_synth_OSCP/delta_N_sf"/>
</dbReference>
<dbReference type="Pfam" id="PF00213">
    <property type="entry name" value="OSCP"/>
    <property type="match status" value="1"/>
</dbReference>
<comment type="similarity">
    <text evidence="8">Belongs to the ATPase delta chain family.</text>
</comment>
<evidence type="ECO:0000256" key="4">
    <source>
        <dbReference type="ARBA" id="ARBA00023065"/>
    </source>
</evidence>
<evidence type="ECO:0000256" key="2">
    <source>
        <dbReference type="ARBA" id="ARBA00022448"/>
    </source>
</evidence>
<dbReference type="Proteomes" id="UP001056708">
    <property type="component" value="Chromosome"/>
</dbReference>
<comment type="function">
    <text evidence="8">This protein is part of the stalk that links CF(0) to CF(1). It either transmits conformational changes from CF(0) to CF(1) or is implicated in proton conduction.</text>
</comment>
<accession>A0ABY5AVK0</accession>
<dbReference type="NCBIfam" id="NF004402">
    <property type="entry name" value="PRK05758.2-2"/>
    <property type="match status" value="1"/>
</dbReference>
<dbReference type="PROSITE" id="PS00389">
    <property type="entry name" value="ATPASE_DELTA"/>
    <property type="match status" value="1"/>
</dbReference>
<keyword evidence="6 8" id="KW-0139">CF(1)</keyword>
<keyword evidence="3 8" id="KW-0375">Hydrogen ion transport</keyword>
<sequence>MTGQMATAEIVEPYAKALMAIATEHDLVDAIGDNTAQILDTLKSSEELQQFITNPIIKPATKKAVLTQLFDGQVHDYTSRFLRLLVDRGRILFLQEICSQYQVLLRELKNIALAEVTSAVELSNEQQEQVRDRIKGFTNASDVELEINVDPTLLGGVIIRVGSQVLDVSLRGQLRRLALSLS</sequence>
<comment type="function">
    <text evidence="8">F(1)F(0) ATP synthase produces ATP from ADP in the presence of a proton or sodium gradient. F-type ATPases consist of two structural domains, F(1) containing the extramembraneous catalytic core and F(0) containing the membrane proton channel, linked together by a central stalk and a peripheral stalk. During catalysis, ATP synthesis in the catalytic domain of F(1) is coupled via a rotary mechanism of the central stalk subunits to proton translocation.</text>
</comment>
<name>A0ABY5AVK0_9CYAN</name>
<evidence type="ECO:0000256" key="8">
    <source>
        <dbReference type="HAMAP-Rule" id="MF_01416"/>
    </source>
</evidence>
<keyword evidence="2 8" id="KW-0813">Transport</keyword>
<comment type="subcellular location">
    <subcellularLocation>
        <location evidence="8">Cellular thylakoid membrane</location>
        <topology evidence="8">Peripheral membrane protein</topology>
    </subcellularLocation>
    <subcellularLocation>
        <location evidence="1">Membrane</location>
    </subcellularLocation>
</comment>
<dbReference type="RefSeq" id="WP_252664931.1">
    <property type="nucleotide sequence ID" value="NZ_CP098611.1"/>
</dbReference>
<dbReference type="HAMAP" id="MF_01416">
    <property type="entry name" value="ATP_synth_delta_bact"/>
    <property type="match status" value="1"/>
</dbReference>
<keyword evidence="10" id="KW-1185">Reference proteome</keyword>
<proteinExistence type="inferred from homology"/>
<evidence type="ECO:0000256" key="5">
    <source>
        <dbReference type="ARBA" id="ARBA00023136"/>
    </source>
</evidence>
<reference evidence="9" key="1">
    <citation type="submission" date="2022-06" db="EMBL/GenBank/DDBJ databases">
        <title>Genome sequence of Phormidium yuhuli AB48 isolated from an industrial photobioreactor environment.</title>
        <authorList>
            <person name="Qiu Y."/>
            <person name="Noonan A.J.C."/>
            <person name="Dofher K."/>
            <person name="Koch M."/>
            <person name="Kieft B."/>
            <person name="Lin X."/>
            <person name="Ziels R.M."/>
            <person name="Hallam S.J."/>
        </authorList>
    </citation>
    <scope>NUCLEOTIDE SEQUENCE</scope>
    <source>
        <strain evidence="9">AB48</strain>
    </source>
</reference>
<dbReference type="EMBL" id="CP098611">
    <property type="protein sequence ID" value="USR92766.1"/>
    <property type="molecule type" value="Genomic_DNA"/>
</dbReference>
<organism evidence="9 10">
    <name type="scientific">Phormidium yuhuli AB48</name>
    <dbReference type="NCBI Taxonomy" id="2940671"/>
    <lineage>
        <taxon>Bacteria</taxon>
        <taxon>Bacillati</taxon>
        <taxon>Cyanobacteriota</taxon>
        <taxon>Cyanophyceae</taxon>
        <taxon>Oscillatoriophycideae</taxon>
        <taxon>Oscillatoriales</taxon>
        <taxon>Oscillatoriaceae</taxon>
        <taxon>Phormidium</taxon>
        <taxon>Phormidium yuhuli</taxon>
    </lineage>
</organism>
<keyword evidence="7 8" id="KW-0066">ATP synthesis</keyword>
<dbReference type="InterPro" id="IPR000711">
    <property type="entry name" value="ATPase_OSCP/dsu"/>
</dbReference>
<evidence type="ECO:0000256" key="3">
    <source>
        <dbReference type="ARBA" id="ARBA00022781"/>
    </source>
</evidence>
<evidence type="ECO:0000313" key="9">
    <source>
        <dbReference type="EMBL" id="USR92766.1"/>
    </source>
</evidence>
<dbReference type="PRINTS" id="PR00125">
    <property type="entry name" value="ATPASEDELTA"/>
</dbReference>
<dbReference type="InterPro" id="IPR020781">
    <property type="entry name" value="ATPase_OSCP/d_CS"/>
</dbReference>
<dbReference type="NCBIfam" id="TIGR01145">
    <property type="entry name" value="ATP_synt_delta"/>
    <property type="match status" value="1"/>
</dbReference>
<dbReference type="Gene3D" id="1.10.520.20">
    <property type="entry name" value="N-terminal domain of the delta subunit of the F1F0-ATP synthase"/>
    <property type="match status" value="1"/>
</dbReference>
<evidence type="ECO:0000313" key="10">
    <source>
        <dbReference type="Proteomes" id="UP001056708"/>
    </source>
</evidence>
<evidence type="ECO:0000256" key="7">
    <source>
        <dbReference type="ARBA" id="ARBA00023310"/>
    </source>
</evidence>
<evidence type="ECO:0000256" key="1">
    <source>
        <dbReference type="ARBA" id="ARBA00004370"/>
    </source>
</evidence>
<dbReference type="PANTHER" id="PTHR11910">
    <property type="entry name" value="ATP SYNTHASE DELTA CHAIN"/>
    <property type="match status" value="1"/>
</dbReference>
<evidence type="ECO:0000256" key="6">
    <source>
        <dbReference type="ARBA" id="ARBA00023196"/>
    </source>
</evidence>
<dbReference type="SUPFAM" id="SSF47928">
    <property type="entry name" value="N-terminal domain of the delta subunit of the F1F0-ATP synthase"/>
    <property type="match status" value="1"/>
</dbReference>